<comment type="caution">
    <text evidence="1">The sequence shown here is derived from an EMBL/GenBank/DDBJ whole genome shotgun (WGS) entry which is preliminary data.</text>
</comment>
<protein>
    <submittedName>
        <fullName evidence="1">Secreted frizzled-related protein 2</fullName>
    </submittedName>
</protein>
<dbReference type="Proteomes" id="UP001474421">
    <property type="component" value="Unassembled WGS sequence"/>
</dbReference>
<reference evidence="1 2" key="1">
    <citation type="journal article" date="2024" name="Proc. Natl. Acad. Sci. U.S.A.">
        <title>The genetic regulatory architecture and epigenomic basis for age-related changes in rattlesnake venom.</title>
        <authorList>
            <person name="Hogan M.P."/>
            <person name="Holding M.L."/>
            <person name="Nystrom G.S."/>
            <person name="Colston T.J."/>
            <person name="Bartlett D.A."/>
            <person name="Mason A.J."/>
            <person name="Ellsworth S.A."/>
            <person name="Rautsaw R.M."/>
            <person name="Lawrence K.C."/>
            <person name="Strickland J.L."/>
            <person name="He B."/>
            <person name="Fraser P."/>
            <person name="Margres M.J."/>
            <person name="Gilbert D.M."/>
            <person name="Gibbs H.L."/>
            <person name="Parkinson C.L."/>
            <person name="Rokyta D.R."/>
        </authorList>
    </citation>
    <scope>NUCLEOTIDE SEQUENCE [LARGE SCALE GENOMIC DNA]</scope>
    <source>
        <strain evidence="1">DRR0105</strain>
    </source>
</reference>
<accession>A0AAW1BBB9</accession>
<dbReference type="AlphaFoldDB" id="A0AAW1BBB9"/>
<dbReference type="SUPFAM" id="SSF63501">
    <property type="entry name" value="Frizzled cysteine-rich domain"/>
    <property type="match status" value="1"/>
</dbReference>
<proteinExistence type="predicted"/>
<dbReference type="InterPro" id="IPR036790">
    <property type="entry name" value="Frizzled_dom_sf"/>
</dbReference>
<dbReference type="Gene3D" id="1.10.2000.10">
    <property type="entry name" value="Frizzled cysteine-rich domain"/>
    <property type="match status" value="1"/>
</dbReference>
<gene>
    <name evidence="1" type="ORF">NXF25_013975</name>
</gene>
<keyword evidence="2" id="KW-1185">Reference proteome</keyword>
<dbReference type="EMBL" id="JAOTOJ010000007">
    <property type="protein sequence ID" value="KAK9399006.1"/>
    <property type="molecule type" value="Genomic_DNA"/>
</dbReference>
<name>A0AAW1BBB9_CROAD</name>
<evidence type="ECO:0000313" key="1">
    <source>
        <dbReference type="EMBL" id="KAK9399006.1"/>
    </source>
</evidence>
<evidence type="ECO:0000313" key="2">
    <source>
        <dbReference type="Proteomes" id="UP001474421"/>
    </source>
</evidence>
<organism evidence="1 2">
    <name type="scientific">Crotalus adamanteus</name>
    <name type="common">Eastern diamondback rattlesnake</name>
    <dbReference type="NCBI Taxonomy" id="8729"/>
    <lineage>
        <taxon>Eukaryota</taxon>
        <taxon>Metazoa</taxon>
        <taxon>Chordata</taxon>
        <taxon>Craniata</taxon>
        <taxon>Vertebrata</taxon>
        <taxon>Euteleostomi</taxon>
        <taxon>Lepidosauria</taxon>
        <taxon>Squamata</taxon>
        <taxon>Bifurcata</taxon>
        <taxon>Unidentata</taxon>
        <taxon>Episquamata</taxon>
        <taxon>Toxicofera</taxon>
        <taxon>Serpentes</taxon>
        <taxon>Colubroidea</taxon>
        <taxon>Viperidae</taxon>
        <taxon>Crotalinae</taxon>
        <taxon>Crotalus</taxon>
    </lineage>
</organism>
<sequence length="85" mass="9507">MSLSKMRPGELCLSAACLNPASGLFREPEFAYKRSNCKPIPTSLLLCHGIEYPDMQLPNLLGHEMVQEVLEQADDFPDLEALCRL</sequence>